<name>A0A917HZL3_9SPHI</name>
<organism evidence="1 2">
    <name type="scientific">Parapedobacter pyrenivorans</name>
    <dbReference type="NCBI Taxonomy" id="1305674"/>
    <lineage>
        <taxon>Bacteria</taxon>
        <taxon>Pseudomonadati</taxon>
        <taxon>Bacteroidota</taxon>
        <taxon>Sphingobacteriia</taxon>
        <taxon>Sphingobacteriales</taxon>
        <taxon>Sphingobacteriaceae</taxon>
        <taxon>Parapedobacter</taxon>
    </lineage>
</organism>
<protein>
    <submittedName>
        <fullName evidence="1">Uncharacterized protein</fullName>
    </submittedName>
</protein>
<dbReference type="RefSeq" id="WP_188507347.1">
    <property type="nucleotide sequence ID" value="NZ_BMER01000004.1"/>
</dbReference>
<keyword evidence="2" id="KW-1185">Reference proteome</keyword>
<dbReference type="Proteomes" id="UP000660862">
    <property type="component" value="Unassembled WGS sequence"/>
</dbReference>
<comment type="caution">
    <text evidence="1">The sequence shown here is derived from an EMBL/GenBank/DDBJ whole genome shotgun (WGS) entry which is preliminary data.</text>
</comment>
<dbReference type="AlphaFoldDB" id="A0A917HZL3"/>
<accession>A0A917HZL3</accession>
<evidence type="ECO:0000313" key="1">
    <source>
        <dbReference type="EMBL" id="GGG96508.1"/>
    </source>
</evidence>
<evidence type="ECO:0000313" key="2">
    <source>
        <dbReference type="Proteomes" id="UP000660862"/>
    </source>
</evidence>
<proteinExistence type="predicted"/>
<sequence length="157" mass="18082">MELGFTQRDVSRILYPDSDNNLLGSIESSFRKNGFTDENLNKLARAFSKRARILGLDHMYTLEDFYPANAMDEILVPKKVIDIPKELKQTGMLHLLLVEKKEKFFKDWHTVSEIAAFCGKQADKVWTNNDFTAIVKVAVDEGKLIRKSEEEALFKRP</sequence>
<reference evidence="1" key="1">
    <citation type="journal article" date="2014" name="Int. J. Syst. Evol. Microbiol.">
        <title>Complete genome sequence of Corynebacterium casei LMG S-19264T (=DSM 44701T), isolated from a smear-ripened cheese.</title>
        <authorList>
            <consortium name="US DOE Joint Genome Institute (JGI-PGF)"/>
            <person name="Walter F."/>
            <person name="Albersmeier A."/>
            <person name="Kalinowski J."/>
            <person name="Ruckert C."/>
        </authorList>
    </citation>
    <scope>NUCLEOTIDE SEQUENCE</scope>
    <source>
        <strain evidence="1">CGMCC 1.12195</strain>
    </source>
</reference>
<reference evidence="1" key="2">
    <citation type="submission" date="2020-09" db="EMBL/GenBank/DDBJ databases">
        <authorList>
            <person name="Sun Q."/>
            <person name="Zhou Y."/>
        </authorList>
    </citation>
    <scope>NUCLEOTIDE SEQUENCE</scope>
    <source>
        <strain evidence="1">CGMCC 1.12195</strain>
    </source>
</reference>
<dbReference type="EMBL" id="BMER01000004">
    <property type="protein sequence ID" value="GGG96508.1"/>
    <property type="molecule type" value="Genomic_DNA"/>
</dbReference>
<gene>
    <name evidence="1" type="ORF">GCM10007415_34630</name>
</gene>